<name>A0A4Q7PNG1_9FIRM</name>
<dbReference type="SUPFAM" id="SSF143880">
    <property type="entry name" value="NE0471 N-terminal domain-like"/>
    <property type="match status" value="1"/>
</dbReference>
<dbReference type="InterPro" id="IPR018841">
    <property type="entry name" value="DUF2442"/>
</dbReference>
<gene>
    <name evidence="1" type="ORF">EV209_0446</name>
</gene>
<dbReference type="Gene3D" id="3.30.2020.10">
    <property type="entry name" value="NE0471-like N-terminal domain"/>
    <property type="match status" value="1"/>
</dbReference>
<dbReference type="InterPro" id="IPR036782">
    <property type="entry name" value="NE0471-like_N"/>
</dbReference>
<keyword evidence="2" id="KW-1185">Reference proteome</keyword>
<organism evidence="1 2">
    <name type="scientific">Cuneatibacter caecimuris</name>
    <dbReference type="NCBI Taxonomy" id="1796618"/>
    <lineage>
        <taxon>Bacteria</taxon>
        <taxon>Bacillati</taxon>
        <taxon>Bacillota</taxon>
        <taxon>Clostridia</taxon>
        <taxon>Lachnospirales</taxon>
        <taxon>Lachnospiraceae</taxon>
        <taxon>Cuneatibacter</taxon>
    </lineage>
</organism>
<accession>A0A4Q7PNG1</accession>
<comment type="caution">
    <text evidence="1">The sequence shown here is derived from an EMBL/GenBank/DDBJ whole genome shotgun (WGS) entry which is preliminary data.</text>
</comment>
<dbReference type="Proteomes" id="UP000292927">
    <property type="component" value="Unassembled WGS sequence"/>
</dbReference>
<reference evidence="1 2" key="1">
    <citation type="submission" date="2019-02" db="EMBL/GenBank/DDBJ databases">
        <title>Genomic Encyclopedia of Type Strains, Phase IV (KMG-IV): sequencing the most valuable type-strain genomes for metagenomic binning, comparative biology and taxonomic classification.</title>
        <authorList>
            <person name="Goeker M."/>
        </authorList>
    </citation>
    <scope>NUCLEOTIDE SEQUENCE [LARGE SCALE GENOMIC DNA]</scope>
    <source>
        <strain evidence="1 2">DSM 29486</strain>
    </source>
</reference>
<dbReference type="Pfam" id="PF10387">
    <property type="entry name" value="DUF2442"/>
    <property type="match status" value="1"/>
</dbReference>
<evidence type="ECO:0000313" key="1">
    <source>
        <dbReference type="EMBL" id="RZT02333.1"/>
    </source>
</evidence>
<dbReference type="AlphaFoldDB" id="A0A4Q7PNG1"/>
<dbReference type="EMBL" id="SGXF01000001">
    <property type="protein sequence ID" value="RZT02333.1"/>
    <property type="molecule type" value="Genomic_DNA"/>
</dbReference>
<sequence length="271" mass="31472">MKIFAIRDELDPQSVDLAYLIYYEGEKRFYIELPEDADPWETPLLLSSFAKRGERTVNAYWSKLWVQQRIVPSDRQNLGQILRDNGLSEYDEYELLMLGMGRCAQDDYYLVPMAESDMPIILIDRFQKKVEDVVPLTDKHLLVFFRNGVVRKCDVQELLKKEAAFSPLLVNDALYNTVSVQAGGYGVCWGDNLNLADDQLYENGEVVPLSLDDFRSFVKNRIVNTAEAAELLECSRQNIEDLIRRNKLHPIKATPKNKLFLKNEITQRKWR</sequence>
<dbReference type="OrthoDB" id="1756845at2"/>
<dbReference type="RefSeq" id="WP_130432619.1">
    <property type="nucleotide sequence ID" value="NZ_SGXF01000001.1"/>
</dbReference>
<proteinExistence type="predicted"/>
<protein>
    <submittedName>
        <fullName evidence="1">Uncharacterized protein DUF2442</fullName>
    </submittedName>
</protein>
<evidence type="ECO:0000313" key="2">
    <source>
        <dbReference type="Proteomes" id="UP000292927"/>
    </source>
</evidence>